<feature type="compositionally biased region" description="Basic and acidic residues" evidence="13">
    <location>
        <begin position="769"/>
        <end position="785"/>
    </location>
</feature>
<organism evidence="14 15">
    <name type="scientific">Lasallia pustulata</name>
    <dbReference type="NCBI Taxonomy" id="136370"/>
    <lineage>
        <taxon>Eukaryota</taxon>
        <taxon>Fungi</taxon>
        <taxon>Dikarya</taxon>
        <taxon>Ascomycota</taxon>
        <taxon>Pezizomycotina</taxon>
        <taxon>Lecanoromycetes</taxon>
        <taxon>OSLEUM clade</taxon>
        <taxon>Umbilicariomycetidae</taxon>
        <taxon>Umbilicariales</taxon>
        <taxon>Umbilicariaceae</taxon>
        <taxon>Lasallia</taxon>
    </lineage>
</organism>
<feature type="transmembrane region" description="Helical" evidence="12">
    <location>
        <begin position="503"/>
        <end position="525"/>
    </location>
</feature>
<keyword evidence="8 12" id="KW-0256">Endoplasmic reticulum</keyword>
<evidence type="ECO:0000256" key="8">
    <source>
        <dbReference type="ARBA" id="ARBA00022824"/>
    </source>
</evidence>
<comment type="function">
    <text evidence="11">Mannosyltransferase involved in glycosylphosphatidylinositol-anchor biosynthesis. Transfers the third mannose to Man2-GlcN-acyl-PI during GPI precursor assembly.</text>
</comment>
<feature type="region of interest" description="Disordered" evidence="13">
    <location>
        <begin position="769"/>
        <end position="792"/>
    </location>
</feature>
<evidence type="ECO:0000256" key="5">
    <source>
        <dbReference type="ARBA" id="ARBA00022676"/>
    </source>
</evidence>
<comment type="subcellular location">
    <subcellularLocation>
        <location evidence="1 12">Endoplasmic reticulum membrane</location>
        <topology evidence="1 12">Multi-pass membrane protein</topology>
    </subcellularLocation>
</comment>
<evidence type="ECO:0000313" key="14">
    <source>
        <dbReference type="EMBL" id="KAA6407436.1"/>
    </source>
</evidence>
<comment type="similarity">
    <text evidence="3">Belongs to the glycosyltransferase 22 family. PIGB subfamily.</text>
</comment>
<dbReference type="AlphaFoldDB" id="A0A5M8PEN3"/>
<evidence type="ECO:0000256" key="1">
    <source>
        <dbReference type="ARBA" id="ARBA00004477"/>
    </source>
</evidence>
<dbReference type="EMBL" id="VXIT01000017">
    <property type="protein sequence ID" value="KAA6407436.1"/>
    <property type="molecule type" value="Genomic_DNA"/>
</dbReference>
<dbReference type="PANTHER" id="PTHR22760">
    <property type="entry name" value="GLYCOSYLTRANSFERASE"/>
    <property type="match status" value="1"/>
</dbReference>
<keyword evidence="10 12" id="KW-0472">Membrane</keyword>
<evidence type="ECO:0000256" key="12">
    <source>
        <dbReference type="RuleBase" id="RU363075"/>
    </source>
</evidence>
<keyword evidence="5 12" id="KW-0328">Glycosyltransferase</keyword>
<feature type="transmembrane region" description="Helical" evidence="12">
    <location>
        <begin position="341"/>
        <end position="367"/>
    </location>
</feature>
<feature type="transmembrane region" description="Helical" evidence="12">
    <location>
        <begin position="435"/>
        <end position="452"/>
    </location>
</feature>
<feature type="transmembrane region" description="Helical" evidence="12">
    <location>
        <begin position="404"/>
        <end position="423"/>
    </location>
</feature>
<dbReference type="GO" id="GO:0005789">
    <property type="term" value="C:endoplasmic reticulum membrane"/>
    <property type="evidence" value="ECO:0007669"/>
    <property type="project" value="UniProtKB-SubCell"/>
</dbReference>
<evidence type="ECO:0000256" key="3">
    <source>
        <dbReference type="ARBA" id="ARBA00006065"/>
    </source>
</evidence>
<evidence type="ECO:0000256" key="4">
    <source>
        <dbReference type="ARBA" id="ARBA00022502"/>
    </source>
</evidence>
<evidence type="ECO:0000256" key="11">
    <source>
        <dbReference type="ARBA" id="ARBA00024708"/>
    </source>
</evidence>
<dbReference type="Pfam" id="PF03901">
    <property type="entry name" value="Glyco_transf_22"/>
    <property type="match status" value="1"/>
</dbReference>
<dbReference type="PANTHER" id="PTHR22760:SF4">
    <property type="entry name" value="GPI MANNOSYLTRANSFERASE 3"/>
    <property type="match status" value="1"/>
</dbReference>
<keyword evidence="7 12" id="KW-0812">Transmembrane</keyword>
<dbReference type="OrthoDB" id="416834at2759"/>
<proteinExistence type="inferred from homology"/>
<name>A0A5M8PEN3_9LECA</name>
<feature type="transmembrane region" description="Helical" evidence="12">
    <location>
        <begin position="464"/>
        <end position="483"/>
    </location>
</feature>
<dbReference type="InterPro" id="IPR005599">
    <property type="entry name" value="GPI_mannosylTrfase"/>
</dbReference>
<keyword evidence="9 12" id="KW-1133">Transmembrane helix</keyword>
<evidence type="ECO:0000256" key="13">
    <source>
        <dbReference type="SAM" id="MobiDB-lite"/>
    </source>
</evidence>
<dbReference type="UniPathway" id="UPA00196"/>
<evidence type="ECO:0000256" key="7">
    <source>
        <dbReference type="ARBA" id="ARBA00022692"/>
    </source>
</evidence>
<keyword evidence="6 14" id="KW-0808">Transferase</keyword>
<comment type="pathway">
    <text evidence="2">Glycolipid biosynthesis; glycosylphosphatidylinositol-anchor biosynthesis.</text>
</comment>
<feature type="region of interest" description="Disordered" evidence="13">
    <location>
        <begin position="94"/>
        <end position="132"/>
    </location>
</feature>
<reference evidence="14 15" key="1">
    <citation type="submission" date="2019-09" db="EMBL/GenBank/DDBJ databases">
        <title>The hologenome of the rock-dwelling lichen Lasallia pustulata.</title>
        <authorList>
            <person name="Greshake Tzovaras B."/>
            <person name="Segers F."/>
            <person name="Bicker A."/>
            <person name="Dal Grande F."/>
            <person name="Otte J."/>
            <person name="Hankeln T."/>
            <person name="Schmitt I."/>
            <person name="Ebersberger I."/>
        </authorList>
    </citation>
    <scope>NUCLEOTIDE SEQUENCE [LARGE SCALE GENOMIC DNA]</scope>
    <source>
        <strain evidence="14">A1-1</strain>
    </source>
</reference>
<comment type="caution">
    <text evidence="14">The sequence shown here is derived from an EMBL/GenBank/DDBJ whole genome shotgun (WGS) entry which is preliminary data.</text>
</comment>
<sequence length="792" mass="89205">MALIWDPTIRQYLLLEVTIAGPILCRPRPSVRLALGGYGLAARPPPGQSLRSLRGFELRASIGRFSACGTTTSTGGNPKLENYFSGPAKNISWRGTIKPSRASTKTGSESTSTMLSEHEEKSYRQRTSERGRDAATPPHIFLFLLAFRILNALSIRTFFQPDEYFQSLEPAWEMAFGADSGAWVTWEWKYRLRSAIHPAIFAAVYRLSSFVSQSLQLSPSYHADLMITAPKVLQAVFAALGDYYTWKLGERMYGRGSNEAWAALALTVCSPWQWFCSTRTLSNCLETTLTIIALHSWPWHWSMKPTGKERLDENGLRTDERQGSWHSGKETHELAKLRRCLLLAATACVLRPTNLLIWICLTILSWFGPVTHGRPVPSQGFKATTSMRRSLPSLTRATKRERTILIREAFLCGSAILFLSAIIDRLYYRTWTFPPLRFLYYNLAQSLAVFYGRNAWHYYLTQGYPLLLTTILPFALIGLYQSLFPKPPSPPPPPSPAAPTPTFTLTIKSHLALTALLIPTLLSLISHKEVRFIYPLLPPSTSSPPPPPHLPLPLPPPLPHPIPAPPPLLLLTLLLALLPSTLHQPAPLTTLSYLRTRHHLSQSPNPTTIGFLTPCHSTPWRSHLVHPTIHAWALTCHPPISLPPRLRAAYLDEADRFYADPAKFLMQELGPPPRKTWAAKPGLEAGEPSLWAGAEGEGRGAGWDGKEGKKMWPEYLVFFEQMEATMRVVLRGSAYKECWRGWNSWGHEDWRRRGIWWFGVWMGGRRGGVEGERNARRGGGRERGKGARRWWK</sequence>
<dbReference type="GO" id="GO:0006506">
    <property type="term" value="P:GPI anchor biosynthetic process"/>
    <property type="evidence" value="ECO:0007669"/>
    <property type="project" value="UniProtKB-UniPathway"/>
</dbReference>
<keyword evidence="4" id="KW-0337">GPI-anchor biosynthesis</keyword>
<protein>
    <recommendedName>
        <fullName evidence="12">Mannosyltransferase</fullName>
        <ecNumber evidence="12">2.4.1.-</ecNumber>
    </recommendedName>
</protein>
<feature type="compositionally biased region" description="Polar residues" evidence="13">
    <location>
        <begin position="101"/>
        <end position="115"/>
    </location>
</feature>
<dbReference type="GO" id="GO:0000026">
    <property type="term" value="F:alpha-1,2-mannosyltransferase activity"/>
    <property type="evidence" value="ECO:0007669"/>
    <property type="project" value="TreeGrafter"/>
</dbReference>
<dbReference type="EC" id="2.4.1.-" evidence="12"/>
<evidence type="ECO:0000313" key="15">
    <source>
        <dbReference type="Proteomes" id="UP000324767"/>
    </source>
</evidence>
<evidence type="ECO:0000256" key="10">
    <source>
        <dbReference type="ARBA" id="ARBA00023136"/>
    </source>
</evidence>
<evidence type="ECO:0000256" key="9">
    <source>
        <dbReference type="ARBA" id="ARBA00022989"/>
    </source>
</evidence>
<dbReference type="Proteomes" id="UP000324767">
    <property type="component" value="Unassembled WGS sequence"/>
</dbReference>
<feature type="compositionally biased region" description="Basic and acidic residues" evidence="13">
    <location>
        <begin position="116"/>
        <end position="132"/>
    </location>
</feature>
<evidence type="ECO:0000256" key="6">
    <source>
        <dbReference type="ARBA" id="ARBA00022679"/>
    </source>
</evidence>
<evidence type="ECO:0000256" key="2">
    <source>
        <dbReference type="ARBA" id="ARBA00004687"/>
    </source>
</evidence>
<accession>A0A5M8PEN3</accession>
<gene>
    <name evidence="14" type="ORF">FRX48_08679</name>
</gene>